<proteinExistence type="predicted"/>
<accession>A0ACA9SUD1</accession>
<feature type="non-terminal residue" evidence="1">
    <location>
        <position position="86"/>
    </location>
</feature>
<reference evidence="1" key="1">
    <citation type="submission" date="2021-06" db="EMBL/GenBank/DDBJ databases">
        <authorList>
            <person name="Kallberg Y."/>
            <person name="Tangrot J."/>
            <person name="Rosling A."/>
        </authorList>
    </citation>
    <scope>NUCLEOTIDE SEQUENCE</scope>
    <source>
        <strain evidence="1">MA461A</strain>
    </source>
</reference>
<feature type="non-terminal residue" evidence="1">
    <location>
        <position position="1"/>
    </location>
</feature>
<protein>
    <submittedName>
        <fullName evidence="1">2986_t:CDS:1</fullName>
    </submittedName>
</protein>
<dbReference type="Proteomes" id="UP000789920">
    <property type="component" value="Unassembled WGS sequence"/>
</dbReference>
<evidence type="ECO:0000313" key="2">
    <source>
        <dbReference type="Proteomes" id="UP000789920"/>
    </source>
</evidence>
<comment type="caution">
    <text evidence="1">The sequence shown here is derived from an EMBL/GenBank/DDBJ whole genome shotgun (WGS) entry which is preliminary data.</text>
</comment>
<dbReference type="EMBL" id="CAJVQC010164807">
    <property type="protein sequence ID" value="CAG8849307.1"/>
    <property type="molecule type" value="Genomic_DNA"/>
</dbReference>
<sequence>KKAEELFRASQQKNTKTRIIFTSPKIREILTETYEHIIFEEQISQILALVYDCSFAEAEVKRRELPEKGLQKDFLAQAQKKMSLTE</sequence>
<keyword evidence="2" id="KW-1185">Reference proteome</keyword>
<evidence type="ECO:0000313" key="1">
    <source>
        <dbReference type="EMBL" id="CAG8849307.1"/>
    </source>
</evidence>
<organism evidence="1 2">
    <name type="scientific">Racocetra persica</name>
    <dbReference type="NCBI Taxonomy" id="160502"/>
    <lineage>
        <taxon>Eukaryota</taxon>
        <taxon>Fungi</taxon>
        <taxon>Fungi incertae sedis</taxon>
        <taxon>Mucoromycota</taxon>
        <taxon>Glomeromycotina</taxon>
        <taxon>Glomeromycetes</taxon>
        <taxon>Diversisporales</taxon>
        <taxon>Gigasporaceae</taxon>
        <taxon>Racocetra</taxon>
    </lineage>
</organism>
<name>A0ACA9SUD1_9GLOM</name>
<gene>
    <name evidence="1" type="ORF">RPERSI_LOCUS35530</name>
</gene>